<reference evidence="2" key="1">
    <citation type="submission" date="2021-11" db="EMBL/GenBank/DDBJ databases">
        <title>Citrobacter meridianamericanus sp. nov. isolated from soil.</title>
        <authorList>
            <person name="Furlan J.P.R."/>
            <person name="Stehling E.G."/>
        </authorList>
    </citation>
    <scope>NUCLEOTIDE SEQUENCE</scope>
    <source>
        <strain evidence="2">BR102</strain>
    </source>
</reference>
<dbReference type="RefSeq" id="WP_252839046.1">
    <property type="nucleotide sequence ID" value="NZ_JAJJVQ010000014.1"/>
</dbReference>
<proteinExistence type="predicted"/>
<sequence>MSGLYRISAVLLFSVCIMPAHAEIFSEAHKLGAFSGAMRFCENKYETHEGRYKWARLRVALEVSEMSGKDKTKALLASDNARRKGTYLGNRLSRGECEALLKLGEWKRFSR</sequence>
<organism evidence="2 3">
    <name type="scientific">Citrobacter meridianamericanus</name>
    <dbReference type="NCBI Taxonomy" id="2894201"/>
    <lineage>
        <taxon>Bacteria</taxon>
        <taxon>Pseudomonadati</taxon>
        <taxon>Pseudomonadota</taxon>
        <taxon>Gammaproteobacteria</taxon>
        <taxon>Enterobacterales</taxon>
        <taxon>Enterobacteriaceae</taxon>
        <taxon>Citrobacter</taxon>
    </lineage>
</organism>
<name>A0ABT1BEX3_9ENTR</name>
<feature type="chain" id="PRO_5046349274" evidence="1">
    <location>
        <begin position="23"/>
        <end position="111"/>
    </location>
</feature>
<dbReference type="EMBL" id="JAJJVQ010000014">
    <property type="protein sequence ID" value="MCO5784417.1"/>
    <property type="molecule type" value="Genomic_DNA"/>
</dbReference>
<feature type="signal peptide" evidence="1">
    <location>
        <begin position="1"/>
        <end position="22"/>
    </location>
</feature>
<gene>
    <name evidence="2" type="ORF">LOD26_24365</name>
</gene>
<evidence type="ECO:0000256" key="1">
    <source>
        <dbReference type="SAM" id="SignalP"/>
    </source>
</evidence>
<keyword evidence="1" id="KW-0732">Signal</keyword>
<comment type="caution">
    <text evidence="2">The sequence shown here is derived from an EMBL/GenBank/DDBJ whole genome shotgun (WGS) entry which is preliminary data.</text>
</comment>
<dbReference type="Proteomes" id="UP001139290">
    <property type="component" value="Unassembled WGS sequence"/>
</dbReference>
<protein>
    <submittedName>
        <fullName evidence="2">Uncharacterized protein</fullName>
    </submittedName>
</protein>
<evidence type="ECO:0000313" key="3">
    <source>
        <dbReference type="Proteomes" id="UP001139290"/>
    </source>
</evidence>
<evidence type="ECO:0000313" key="2">
    <source>
        <dbReference type="EMBL" id="MCO5784417.1"/>
    </source>
</evidence>
<keyword evidence="3" id="KW-1185">Reference proteome</keyword>
<accession>A0ABT1BEX3</accession>